<proteinExistence type="predicted"/>
<evidence type="ECO:0000313" key="2">
    <source>
        <dbReference type="Proteomes" id="UP001497516"/>
    </source>
</evidence>
<sequence>MKTTPPFFSVFFPMKLGGSADIILIMQVANKTRVNGVGLGRQCDIEHMQAESGLFLLLLLRSIHNKKERRL</sequence>
<keyword evidence="2" id="KW-1185">Reference proteome</keyword>
<name>A0AAV2D0U3_9ROSI</name>
<dbReference type="AlphaFoldDB" id="A0AAV2D0U3"/>
<evidence type="ECO:0000313" key="1">
    <source>
        <dbReference type="EMBL" id="CAL1362940.1"/>
    </source>
</evidence>
<reference evidence="1 2" key="1">
    <citation type="submission" date="2024-04" db="EMBL/GenBank/DDBJ databases">
        <authorList>
            <person name="Fracassetti M."/>
        </authorList>
    </citation>
    <scope>NUCLEOTIDE SEQUENCE [LARGE SCALE GENOMIC DNA]</scope>
</reference>
<protein>
    <submittedName>
        <fullName evidence="1">Uncharacterized protein</fullName>
    </submittedName>
</protein>
<dbReference type="Proteomes" id="UP001497516">
    <property type="component" value="Chromosome 10"/>
</dbReference>
<gene>
    <name evidence="1" type="ORF">LTRI10_LOCUS9696</name>
</gene>
<organism evidence="1 2">
    <name type="scientific">Linum trigynum</name>
    <dbReference type="NCBI Taxonomy" id="586398"/>
    <lineage>
        <taxon>Eukaryota</taxon>
        <taxon>Viridiplantae</taxon>
        <taxon>Streptophyta</taxon>
        <taxon>Embryophyta</taxon>
        <taxon>Tracheophyta</taxon>
        <taxon>Spermatophyta</taxon>
        <taxon>Magnoliopsida</taxon>
        <taxon>eudicotyledons</taxon>
        <taxon>Gunneridae</taxon>
        <taxon>Pentapetalae</taxon>
        <taxon>rosids</taxon>
        <taxon>fabids</taxon>
        <taxon>Malpighiales</taxon>
        <taxon>Linaceae</taxon>
        <taxon>Linum</taxon>
    </lineage>
</organism>
<dbReference type="EMBL" id="OZ034814">
    <property type="protein sequence ID" value="CAL1362940.1"/>
    <property type="molecule type" value="Genomic_DNA"/>
</dbReference>
<accession>A0AAV2D0U3</accession>